<proteinExistence type="inferred from homology"/>
<accession>A0ABU5I0F4</accession>
<reference evidence="3 4" key="1">
    <citation type="submission" date="2023-12" db="EMBL/GenBank/DDBJ databases">
        <title>Description of Novel Strain Fulvimarina sp. 2208YS6-2-32 isolated from Uroteuthis (Photololigo) edulis.</title>
        <authorList>
            <person name="Park J.-S."/>
        </authorList>
    </citation>
    <scope>NUCLEOTIDE SEQUENCE [LARGE SCALE GENOMIC DNA]</scope>
    <source>
        <strain evidence="3 4">2208YS6-2-32</strain>
    </source>
</reference>
<evidence type="ECO:0000313" key="4">
    <source>
        <dbReference type="Proteomes" id="UP001294412"/>
    </source>
</evidence>
<comment type="similarity">
    <text evidence="1">Belongs to the N-acylglucosamine 2-epimerase family.</text>
</comment>
<keyword evidence="4" id="KW-1185">Reference proteome</keyword>
<name>A0ABU5I0F4_9HYPH</name>
<comment type="caution">
    <text evidence="3">The sequence shown here is derived from an EMBL/GenBank/DDBJ whole genome shotgun (WGS) entry which is preliminary data.</text>
</comment>
<dbReference type="PANTHER" id="PTHR15108">
    <property type="entry name" value="N-ACYLGLUCOSAMINE-2-EPIMERASE"/>
    <property type="match status" value="1"/>
</dbReference>
<dbReference type="Proteomes" id="UP001294412">
    <property type="component" value="Unassembled WGS sequence"/>
</dbReference>
<dbReference type="EMBL" id="JAXLPB010000002">
    <property type="protein sequence ID" value="MDY8108800.1"/>
    <property type="molecule type" value="Genomic_DNA"/>
</dbReference>
<evidence type="ECO:0000313" key="3">
    <source>
        <dbReference type="EMBL" id="MDY8108800.1"/>
    </source>
</evidence>
<evidence type="ECO:0000256" key="1">
    <source>
        <dbReference type="ARBA" id="ARBA00008558"/>
    </source>
</evidence>
<protein>
    <submittedName>
        <fullName evidence="3">AGE family epimerase/isomerase</fullName>
    </submittedName>
</protein>
<evidence type="ECO:0000256" key="2">
    <source>
        <dbReference type="ARBA" id="ARBA00023235"/>
    </source>
</evidence>
<dbReference type="InterPro" id="IPR012341">
    <property type="entry name" value="6hp_glycosidase-like_sf"/>
</dbReference>
<keyword evidence="2" id="KW-0413">Isomerase</keyword>
<dbReference type="SUPFAM" id="SSF48208">
    <property type="entry name" value="Six-hairpin glycosidases"/>
    <property type="match status" value="1"/>
</dbReference>
<gene>
    <name evidence="3" type="ORF">U0C82_06530</name>
</gene>
<dbReference type="InterPro" id="IPR008928">
    <property type="entry name" value="6-hairpin_glycosidase_sf"/>
</dbReference>
<dbReference type="Pfam" id="PF07221">
    <property type="entry name" value="GlcNAc_2-epim"/>
    <property type="match status" value="1"/>
</dbReference>
<dbReference type="Gene3D" id="1.50.10.10">
    <property type="match status" value="1"/>
</dbReference>
<dbReference type="InterPro" id="IPR010819">
    <property type="entry name" value="AGE/CE"/>
</dbReference>
<organism evidence="3 4">
    <name type="scientific">Fulvimarina uroteuthidis</name>
    <dbReference type="NCBI Taxonomy" id="3098149"/>
    <lineage>
        <taxon>Bacteria</taxon>
        <taxon>Pseudomonadati</taxon>
        <taxon>Pseudomonadota</taxon>
        <taxon>Alphaproteobacteria</taxon>
        <taxon>Hyphomicrobiales</taxon>
        <taxon>Aurantimonadaceae</taxon>
        <taxon>Fulvimarina</taxon>
    </lineage>
</organism>
<sequence length="432" mass="48191">MDHADIQDFRPVPFPALSIDPDLLGVAAAFRERLFRDILPLWSVVGIDRTEGGFAEALSHRCRIEPGPRRVRVTARQVYAFATAAEMGWNETAARACLDHGYRFLLRHCSAEGFLAHTLDHDGRVLDPGHDLYDQAFLVLAYAKAYRLTGDRRIALRAEELLRGLRCRFAAANGGFVDHLARRRPLRANPHMHLLEAALAWVEIDDTCEWREFADDIVDLFLTRLFDRTSGFVLEDFDENWRAIRQDGRSRVEPGHQFEWAWLLMRWEQLSQSSCAGVAERMIRFTESNGVDRTRRVAVNALWQDGSIADATARLWPQTERLKAWLALAEAGHGEDAALAERHAADAAATVLSYLDTPVGGLWHDLMDEQGAFMPGPAPASSLYHIICAAQELVAYCAGDGEPLGPARGTSMAGMRFRAPMARPPAPVAAAR</sequence>